<evidence type="ECO:0000256" key="1">
    <source>
        <dbReference type="SAM" id="Phobius"/>
    </source>
</evidence>
<keyword evidence="1" id="KW-1133">Transmembrane helix</keyword>
<protein>
    <submittedName>
        <fullName evidence="2">Uncharacterized protein</fullName>
    </submittedName>
</protein>
<gene>
    <name evidence="2" type="ORF">AVDCRST_MAG93-4844</name>
</gene>
<dbReference type="EMBL" id="CADCTR010001628">
    <property type="protein sequence ID" value="CAA9304761.1"/>
    <property type="molecule type" value="Genomic_DNA"/>
</dbReference>
<keyword evidence="1" id="KW-0472">Membrane</keyword>
<sequence>MLDAPFQLLALGYILLALAAFALLEAWIFVYKQTRRLYKLKRRIERRHARKLLEAKITQEGRVIDLTRERTKRR</sequence>
<keyword evidence="1" id="KW-0812">Transmembrane</keyword>
<dbReference type="AlphaFoldDB" id="A0A6J4KH13"/>
<reference evidence="2" key="1">
    <citation type="submission" date="2020-02" db="EMBL/GenBank/DDBJ databases">
        <authorList>
            <person name="Meier V. D."/>
        </authorList>
    </citation>
    <scope>NUCLEOTIDE SEQUENCE</scope>
    <source>
        <strain evidence="2">AVDCRST_MAG93</strain>
    </source>
</reference>
<organism evidence="2">
    <name type="scientific">uncultured Chloroflexia bacterium</name>
    <dbReference type="NCBI Taxonomy" id="1672391"/>
    <lineage>
        <taxon>Bacteria</taxon>
        <taxon>Bacillati</taxon>
        <taxon>Chloroflexota</taxon>
        <taxon>Chloroflexia</taxon>
        <taxon>environmental samples</taxon>
    </lineage>
</organism>
<feature type="transmembrane region" description="Helical" evidence="1">
    <location>
        <begin position="6"/>
        <end position="31"/>
    </location>
</feature>
<evidence type="ECO:0000313" key="2">
    <source>
        <dbReference type="EMBL" id="CAA9304761.1"/>
    </source>
</evidence>
<proteinExistence type="predicted"/>
<accession>A0A6J4KH13</accession>
<name>A0A6J4KH13_9CHLR</name>